<accession>A0ABU4D191</accession>
<dbReference type="EMBL" id="JAWLKF010000004">
    <property type="protein sequence ID" value="MDV6303161.1"/>
    <property type="molecule type" value="Genomic_DNA"/>
</dbReference>
<evidence type="ECO:0000313" key="5">
    <source>
        <dbReference type="EMBL" id="MDV6303161.1"/>
    </source>
</evidence>
<protein>
    <submittedName>
        <fullName evidence="5">Methyltransferase domain-containing protein</fullName>
    </submittedName>
</protein>
<reference evidence="5 6" key="1">
    <citation type="submission" date="2023-10" db="EMBL/GenBank/DDBJ databases">
        <title>Development of a sustainable strategy for remediation of hydrocarbon-contaminated territories based on the waste exchange concept.</title>
        <authorList>
            <person name="Krivoruchko A."/>
        </authorList>
    </citation>
    <scope>NUCLEOTIDE SEQUENCE [LARGE SCALE GENOMIC DNA]</scope>
    <source>
        <strain evidence="5 6">IEGM 1327</strain>
    </source>
</reference>
<dbReference type="PANTHER" id="PTHR44942">
    <property type="entry name" value="METHYLTRANSF_11 DOMAIN-CONTAINING PROTEIN"/>
    <property type="match status" value="1"/>
</dbReference>
<gene>
    <name evidence="5" type="ORF">R3P93_11390</name>
</gene>
<dbReference type="RefSeq" id="WP_317533044.1">
    <property type="nucleotide sequence ID" value="NZ_JAWLKF010000004.1"/>
</dbReference>
<evidence type="ECO:0000256" key="2">
    <source>
        <dbReference type="ARBA" id="ARBA00022603"/>
    </source>
</evidence>
<proteinExistence type="inferred from homology"/>
<organism evidence="5 6">
    <name type="scientific">Rhodococcus cerastii</name>
    <dbReference type="NCBI Taxonomy" id="908616"/>
    <lineage>
        <taxon>Bacteria</taxon>
        <taxon>Bacillati</taxon>
        <taxon>Actinomycetota</taxon>
        <taxon>Actinomycetes</taxon>
        <taxon>Mycobacteriales</taxon>
        <taxon>Nocardiaceae</taxon>
        <taxon>Rhodococcus</taxon>
    </lineage>
</organism>
<sequence length="253" mass="27161">MTDGEQSSRALSFGKVAENYDRARPGYPAELYADVVTGDGLRVLEAGAGTGKATVALAELGASVVAVEPDPAMAELVRRRTENRDVEVQVSRFEDCAVPAASFDVVVAAQSWHWVNHEQGAAVAARALVPGGVLRLWWNMPGDLEGPAWEAVRAAYDATEPAAAPLLAHSLGAQPESNVPRAAGFGPWTTSTYEWVQRYSADEFCAMAATYSSHLALDDVRRGEVLGAVHAAIARHSYVDYRYVTQMVTAQLD</sequence>
<evidence type="ECO:0000259" key="4">
    <source>
        <dbReference type="Pfam" id="PF08241"/>
    </source>
</evidence>
<comment type="similarity">
    <text evidence="1">Belongs to the methyltransferase superfamily.</text>
</comment>
<dbReference type="InterPro" id="IPR029063">
    <property type="entry name" value="SAM-dependent_MTases_sf"/>
</dbReference>
<evidence type="ECO:0000313" key="6">
    <source>
        <dbReference type="Proteomes" id="UP001186104"/>
    </source>
</evidence>
<dbReference type="CDD" id="cd02440">
    <property type="entry name" value="AdoMet_MTases"/>
    <property type="match status" value="1"/>
</dbReference>
<dbReference type="SUPFAM" id="SSF53335">
    <property type="entry name" value="S-adenosyl-L-methionine-dependent methyltransferases"/>
    <property type="match status" value="1"/>
</dbReference>
<dbReference type="GO" id="GO:0008168">
    <property type="term" value="F:methyltransferase activity"/>
    <property type="evidence" value="ECO:0007669"/>
    <property type="project" value="UniProtKB-KW"/>
</dbReference>
<keyword evidence="2 5" id="KW-0489">Methyltransferase</keyword>
<dbReference type="GO" id="GO:0032259">
    <property type="term" value="P:methylation"/>
    <property type="evidence" value="ECO:0007669"/>
    <property type="project" value="UniProtKB-KW"/>
</dbReference>
<dbReference type="Proteomes" id="UP001186104">
    <property type="component" value="Unassembled WGS sequence"/>
</dbReference>
<comment type="caution">
    <text evidence="5">The sequence shown here is derived from an EMBL/GenBank/DDBJ whole genome shotgun (WGS) entry which is preliminary data.</text>
</comment>
<keyword evidence="3" id="KW-0808">Transferase</keyword>
<feature type="domain" description="Methyltransferase type 11" evidence="4">
    <location>
        <begin position="44"/>
        <end position="134"/>
    </location>
</feature>
<evidence type="ECO:0000256" key="1">
    <source>
        <dbReference type="ARBA" id="ARBA00008361"/>
    </source>
</evidence>
<dbReference type="Pfam" id="PF08241">
    <property type="entry name" value="Methyltransf_11"/>
    <property type="match status" value="1"/>
</dbReference>
<evidence type="ECO:0000256" key="3">
    <source>
        <dbReference type="ARBA" id="ARBA00022679"/>
    </source>
</evidence>
<dbReference type="PANTHER" id="PTHR44942:SF4">
    <property type="entry name" value="METHYLTRANSFERASE TYPE 11 DOMAIN-CONTAINING PROTEIN"/>
    <property type="match status" value="1"/>
</dbReference>
<dbReference type="InterPro" id="IPR051052">
    <property type="entry name" value="Diverse_substrate_MTase"/>
</dbReference>
<dbReference type="InterPro" id="IPR013216">
    <property type="entry name" value="Methyltransf_11"/>
</dbReference>
<keyword evidence="6" id="KW-1185">Reference proteome</keyword>
<name>A0ABU4D191_9NOCA</name>
<dbReference type="Gene3D" id="3.40.50.150">
    <property type="entry name" value="Vaccinia Virus protein VP39"/>
    <property type="match status" value="1"/>
</dbReference>